<dbReference type="EMBL" id="CAJVPY010000020">
    <property type="protein sequence ID" value="CAG8444653.1"/>
    <property type="molecule type" value="Genomic_DNA"/>
</dbReference>
<evidence type="ECO:0000256" key="1">
    <source>
        <dbReference type="SAM" id="Phobius"/>
    </source>
</evidence>
<evidence type="ECO:0000313" key="3">
    <source>
        <dbReference type="Proteomes" id="UP000789405"/>
    </source>
</evidence>
<dbReference type="Proteomes" id="UP000789405">
    <property type="component" value="Unassembled WGS sequence"/>
</dbReference>
<comment type="caution">
    <text evidence="2">The sequence shown here is derived from an EMBL/GenBank/DDBJ whole genome shotgun (WGS) entry which is preliminary data.</text>
</comment>
<gene>
    <name evidence="2" type="ORF">DERYTH_LOCUS111</name>
</gene>
<proteinExistence type="predicted"/>
<accession>A0A9N8YT17</accession>
<name>A0A9N8YT17_9GLOM</name>
<protein>
    <submittedName>
        <fullName evidence="2">27271_t:CDS:1</fullName>
    </submittedName>
</protein>
<feature type="transmembrane region" description="Helical" evidence="1">
    <location>
        <begin position="20"/>
        <end position="39"/>
    </location>
</feature>
<keyword evidence="1" id="KW-0472">Membrane</keyword>
<feature type="transmembrane region" description="Helical" evidence="1">
    <location>
        <begin position="148"/>
        <end position="167"/>
    </location>
</feature>
<keyword evidence="1" id="KW-0812">Transmembrane</keyword>
<keyword evidence="1" id="KW-1133">Transmembrane helix</keyword>
<evidence type="ECO:0000313" key="2">
    <source>
        <dbReference type="EMBL" id="CAG8444653.1"/>
    </source>
</evidence>
<reference evidence="2" key="1">
    <citation type="submission" date="2021-06" db="EMBL/GenBank/DDBJ databases">
        <authorList>
            <person name="Kallberg Y."/>
            <person name="Tangrot J."/>
            <person name="Rosling A."/>
        </authorList>
    </citation>
    <scope>NUCLEOTIDE SEQUENCE</scope>
    <source>
        <strain evidence="2">MA453B</strain>
    </source>
</reference>
<feature type="transmembrane region" description="Helical" evidence="1">
    <location>
        <begin position="179"/>
        <end position="198"/>
    </location>
</feature>
<sequence>MESNSTDDEINHPTLRSSEFLFELLIPIIAFLIFERYQLEGGIKCLFVWVWSMAKLALSIFSVIFVAIALHLRNDNLFRVYLIFVVTQFFVMSLYIYSEREKFFPLNFQTQHSEQTPSSNHVSDDSGSDNVITRIITMYMNLPEDYRFQLQFWFIMFLIHIAFYIIARSNGIVLPISDSFLIVPMSFFFIFALVTFLLRPDDKNILRMSKFQILKYVDKLRLQIAERHYDKKEYKRAWTIFSEIDSCKFGPKYYSNKARNIFKFTAKFWITIYILEGREYFEEGWNLLLEVSKAEYSYDAKY</sequence>
<feature type="transmembrane region" description="Helical" evidence="1">
    <location>
        <begin position="78"/>
        <end position="97"/>
    </location>
</feature>
<feature type="transmembrane region" description="Helical" evidence="1">
    <location>
        <begin position="46"/>
        <end position="72"/>
    </location>
</feature>
<organism evidence="2 3">
    <name type="scientific">Dentiscutata erythropus</name>
    <dbReference type="NCBI Taxonomy" id="1348616"/>
    <lineage>
        <taxon>Eukaryota</taxon>
        <taxon>Fungi</taxon>
        <taxon>Fungi incertae sedis</taxon>
        <taxon>Mucoromycota</taxon>
        <taxon>Glomeromycotina</taxon>
        <taxon>Glomeromycetes</taxon>
        <taxon>Diversisporales</taxon>
        <taxon>Gigasporaceae</taxon>
        <taxon>Dentiscutata</taxon>
    </lineage>
</organism>
<keyword evidence="3" id="KW-1185">Reference proteome</keyword>
<dbReference type="AlphaFoldDB" id="A0A9N8YT17"/>